<dbReference type="InterPro" id="IPR036249">
    <property type="entry name" value="Thioredoxin-like_sf"/>
</dbReference>
<dbReference type="AlphaFoldDB" id="F6EF20"/>
<name>F6EF20_HOYSD</name>
<dbReference type="KEGG" id="asd:AS9A_3719"/>
<keyword evidence="4" id="KW-1015">Disulfide bond</keyword>
<evidence type="ECO:0000256" key="3">
    <source>
        <dbReference type="ARBA" id="ARBA00023002"/>
    </source>
</evidence>
<dbReference type="RefSeq" id="WP_013808506.1">
    <property type="nucleotide sequence ID" value="NC_015564.1"/>
</dbReference>
<evidence type="ECO:0000256" key="2">
    <source>
        <dbReference type="ARBA" id="ARBA00022729"/>
    </source>
</evidence>
<keyword evidence="9" id="KW-1185">Reference proteome</keyword>
<dbReference type="PANTHER" id="PTHR13887">
    <property type="entry name" value="GLUTATHIONE S-TRANSFERASE KAPPA"/>
    <property type="match status" value="1"/>
</dbReference>
<evidence type="ECO:0000256" key="4">
    <source>
        <dbReference type="ARBA" id="ARBA00023157"/>
    </source>
</evidence>
<protein>
    <submittedName>
        <fullName evidence="8">Possible serine/threonine-protein kinase</fullName>
    </submittedName>
</protein>
<feature type="domain" description="Thioredoxin-like fold" evidence="7">
    <location>
        <begin position="70"/>
        <end position="234"/>
    </location>
</feature>
<comment type="similarity">
    <text evidence="1">Belongs to the thioredoxin family. DsbA subfamily.</text>
</comment>
<keyword evidence="6" id="KW-0812">Transmembrane</keyword>
<dbReference type="Proteomes" id="UP000009235">
    <property type="component" value="Chromosome"/>
</dbReference>
<evidence type="ECO:0000256" key="5">
    <source>
        <dbReference type="ARBA" id="ARBA00023284"/>
    </source>
</evidence>
<keyword evidence="6" id="KW-1133">Transmembrane helix</keyword>
<accession>F6EF20</accession>
<dbReference type="Gene3D" id="3.40.30.10">
    <property type="entry name" value="Glutaredoxin"/>
    <property type="match status" value="1"/>
</dbReference>
<evidence type="ECO:0000313" key="9">
    <source>
        <dbReference type="Proteomes" id="UP000009235"/>
    </source>
</evidence>
<organism evidence="8 9">
    <name type="scientific">Hoyosella subflava (strain DSM 45089 / JCM 17490 / NBRC 109087 / DQS3-9A1)</name>
    <name type="common">Amycolicicoccus subflavus</name>
    <dbReference type="NCBI Taxonomy" id="443218"/>
    <lineage>
        <taxon>Bacteria</taxon>
        <taxon>Bacillati</taxon>
        <taxon>Actinomycetota</taxon>
        <taxon>Actinomycetes</taxon>
        <taxon>Mycobacteriales</taxon>
        <taxon>Hoyosellaceae</taxon>
        <taxon>Hoyosella</taxon>
    </lineage>
</organism>
<dbReference type="Pfam" id="PF13462">
    <property type="entry name" value="Thioredoxin_4"/>
    <property type="match status" value="1"/>
</dbReference>
<dbReference type="eggNOG" id="COG1651">
    <property type="taxonomic scope" value="Bacteria"/>
</dbReference>
<keyword evidence="2" id="KW-0732">Signal</keyword>
<dbReference type="EMBL" id="CP002786">
    <property type="protein sequence ID" value="AEF42157.1"/>
    <property type="molecule type" value="Genomic_DNA"/>
</dbReference>
<evidence type="ECO:0000256" key="1">
    <source>
        <dbReference type="ARBA" id="ARBA00005791"/>
    </source>
</evidence>
<keyword evidence="8" id="KW-0418">Kinase</keyword>
<keyword evidence="6" id="KW-0472">Membrane</keyword>
<dbReference type="OrthoDB" id="117402at2"/>
<dbReference type="GO" id="GO:0016491">
    <property type="term" value="F:oxidoreductase activity"/>
    <property type="evidence" value="ECO:0007669"/>
    <property type="project" value="UniProtKB-KW"/>
</dbReference>
<evidence type="ECO:0000256" key="6">
    <source>
        <dbReference type="SAM" id="Phobius"/>
    </source>
</evidence>
<gene>
    <name evidence="8" type="ordered locus">AS9A_3719</name>
</gene>
<dbReference type="HOGENOM" id="CLU_000288_47_3_11"/>
<keyword evidence="5" id="KW-0676">Redox-active center</keyword>
<proteinExistence type="inferred from homology"/>
<dbReference type="PANTHER" id="PTHR13887:SF14">
    <property type="entry name" value="DISULFIDE BOND FORMATION PROTEIN D"/>
    <property type="match status" value="1"/>
</dbReference>
<keyword evidence="3" id="KW-0560">Oxidoreductase</keyword>
<reference evidence="8 9" key="1">
    <citation type="journal article" date="2011" name="J. Bacteriol.">
        <title>Complete genome sequence of Amycolicicoccus subflavus DQS3-9A1T, an actinomycete isolated from crude oil-polluted soil.</title>
        <authorList>
            <person name="Cai M."/>
            <person name="Chen W.M."/>
            <person name="Nie Y."/>
            <person name="Chi C.Q."/>
            <person name="Wang Y.N."/>
            <person name="Tang Y.Q."/>
            <person name="Li G.Y."/>
            <person name="Wu X.L."/>
        </authorList>
    </citation>
    <scope>NUCLEOTIDE SEQUENCE [LARGE SCALE GENOMIC DNA]</scope>
    <source>
        <strain evidence="9">DSM 45089 / DQS3-9A1</strain>
    </source>
</reference>
<evidence type="ECO:0000313" key="8">
    <source>
        <dbReference type="EMBL" id="AEF42157.1"/>
    </source>
</evidence>
<dbReference type="SUPFAM" id="SSF52833">
    <property type="entry name" value="Thioredoxin-like"/>
    <property type="match status" value="1"/>
</dbReference>
<sequence>MSARKTPSKSAYTPEKPSNSATYILGAIAVVIAAIAVVGMVLWQQRTSEPVDEGYGTVREAPVAIADDGVIVLGFPDAPRSIAIFEDHMCEGCQSFERLFGQHIARVVDEGEILVEYNTMNFLDPASGSGTYSTRAAAAAECVAETGNGAAFSAFHAALYEAKPRSGEDRTNAELADVAREAGADDAAVDCITTGAREDAAREHADLARAAMEAAGGQGTPTVVADGEIVDWNNRHWLNNLIGE</sequence>
<feature type="transmembrane region" description="Helical" evidence="6">
    <location>
        <begin position="21"/>
        <end position="43"/>
    </location>
</feature>
<keyword evidence="8" id="KW-0808">Transferase</keyword>
<dbReference type="STRING" id="443218.AS9A_3719"/>
<dbReference type="InterPro" id="IPR012336">
    <property type="entry name" value="Thioredoxin-like_fold"/>
</dbReference>
<dbReference type="GO" id="GO:0016301">
    <property type="term" value="F:kinase activity"/>
    <property type="evidence" value="ECO:0007669"/>
    <property type="project" value="UniProtKB-KW"/>
</dbReference>
<evidence type="ECO:0000259" key="7">
    <source>
        <dbReference type="Pfam" id="PF13462"/>
    </source>
</evidence>